<feature type="transmembrane region" description="Helical" evidence="1">
    <location>
        <begin position="29"/>
        <end position="50"/>
    </location>
</feature>
<gene>
    <name evidence="2" type="ORF">ACFFTR_17150</name>
</gene>
<dbReference type="EMBL" id="JBHMCA010000031">
    <property type="protein sequence ID" value="MFB9444804.1"/>
    <property type="molecule type" value="Genomic_DNA"/>
</dbReference>
<keyword evidence="1" id="KW-0812">Transmembrane</keyword>
<reference evidence="2 3" key="1">
    <citation type="submission" date="2024-09" db="EMBL/GenBank/DDBJ databases">
        <authorList>
            <person name="Sun Q."/>
            <person name="Mori K."/>
        </authorList>
    </citation>
    <scope>NUCLEOTIDE SEQUENCE [LARGE SCALE GENOMIC DNA]</scope>
    <source>
        <strain evidence="2 3">JCM 3307</strain>
    </source>
</reference>
<organism evidence="2 3">
    <name type="scientific">Dactylosporangium vinaceum</name>
    <dbReference type="NCBI Taxonomy" id="53362"/>
    <lineage>
        <taxon>Bacteria</taxon>
        <taxon>Bacillati</taxon>
        <taxon>Actinomycetota</taxon>
        <taxon>Actinomycetes</taxon>
        <taxon>Micromonosporales</taxon>
        <taxon>Micromonosporaceae</taxon>
        <taxon>Dactylosporangium</taxon>
    </lineage>
</organism>
<evidence type="ECO:0000313" key="2">
    <source>
        <dbReference type="EMBL" id="MFB9444804.1"/>
    </source>
</evidence>
<keyword evidence="1" id="KW-0472">Membrane</keyword>
<keyword evidence="1" id="KW-1133">Transmembrane helix</keyword>
<evidence type="ECO:0000256" key="1">
    <source>
        <dbReference type="SAM" id="Phobius"/>
    </source>
</evidence>
<proteinExistence type="predicted"/>
<comment type="caution">
    <text evidence="2">The sequence shown here is derived from an EMBL/GenBank/DDBJ whole genome shotgun (WGS) entry which is preliminary data.</text>
</comment>
<protein>
    <submittedName>
        <fullName evidence="2">YcxB family protein</fullName>
    </submittedName>
</protein>
<sequence length="158" mass="17242">MLITLTVQPDRDRTRRSLRARMRGSLRSWNLIGGGLSVAGLSALILGLPIGAGVLLTPGVIILVGPWVLTRAAAKARTGVFAETATYEITDSAVRVFTRSLRNGYEWSTVERVEDNGEFWVIVVGGNGVLVLPFTLLPEPEERKVRDFLSERGLLSPV</sequence>
<dbReference type="RefSeq" id="WP_223097860.1">
    <property type="nucleotide sequence ID" value="NZ_CP061913.1"/>
</dbReference>
<name>A0ABV5M7F7_9ACTN</name>
<evidence type="ECO:0000313" key="3">
    <source>
        <dbReference type="Proteomes" id="UP001589608"/>
    </source>
</evidence>
<dbReference type="Proteomes" id="UP001589608">
    <property type="component" value="Unassembled WGS sequence"/>
</dbReference>
<keyword evidence="3" id="KW-1185">Reference proteome</keyword>
<accession>A0ABV5M7F7</accession>